<dbReference type="GO" id="GO:0006260">
    <property type="term" value="P:DNA replication"/>
    <property type="evidence" value="ECO:0007669"/>
    <property type="project" value="UniProtKB-KW"/>
</dbReference>
<dbReference type="InterPro" id="IPR041796">
    <property type="entry name" value="Mre11_N"/>
</dbReference>
<evidence type="ECO:0000256" key="7">
    <source>
        <dbReference type="RuleBase" id="RU363069"/>
    </source>
</evidence>
<dbReference type="EMBL" id="JACRUO010000002">
    <property type="protein sequence ID" value="MBD3690058.1"/>
    <property type="molecule type" value="Genomic_DNA"/>
</dbReference>
<dbReference type="InterPro" id="IPR004843">
    <property type="entry name" value="Calcineurin-like_PHP"/>
</dbReference>
<dbReference type="RefSeq" id="WP_191072159.1">
    <property type="nucleotide sequence ID" value="NZ_CP060506.1"/>
</dbReference>
<dbReference type="CDD" id="cd00840">
    <property type="entry name" value="MPP_Mre11_N"/>
    <property type="match status" value="1"/>
</dbReference>
<comment type="similarity">
    <text evidence="1 7">Belongs to the SbcD family.</text>
</comment>
<dbReference type="GO" id="GO:0008408">
    <property type="term" value="F:3'-5' exonuclease activity"/>
    <property type="evidence" value="ECO:0007669"/>
    <property type="project" value="InterPro"/>
</dbReference>
<feature type="domain" description="Nuclease SbcCD subunit D C-terminal" evidence="9">
    <location>
        <begin position="295"/>
        <end position="379"/>
    </location>
</feature>
<gene>
    <name evidence="7" type="primary">sbcD</name>
    <name evidence="10" type="ORF">H8R10_07455</name>
</gene>
<dbReference type="SUPFAM" id="SSF56300">
    <property type="entry name" value="Metallo-dependent phosphatases"/>
    <property type="match status" value="1"/>
</dbReference>
<evidence type="ECO:0000256" key="3">
    <source>
        <dbReference type="ARBA" id="ARBA00013365"/>
    </source>
</evidence>
<dbReference type="PANTHER" id="PTHR30337">
    <property type="entry name" value="COMPONENT OF ATP-DEPENDENT DSDNA EXONUCLEASE"/>
    <property type="match status" value="1"/>
</dbReference>
<keyword evidence="7" id="KW-0235">DNA replication</keyword>
<evidence type="ECO:0000256" key="2">
    <source>
        <dbReference type="ARBA" id="ARBA00011322"/>
    </source>
</evidence>
<evidence type="ECO:0000256" key="5">
    <source>
        <dbReference type="ARBA" id="ARBA00022801"/>
    </source>
</evidence>
<name>A0A8I0GC51_9ACTO</name>
<accession>A0A8I0GC51</accession>
<keyword evidence="5 7" id="KW-0378">Hydrolase</keyword>
<evidence type="ECO:0000256" key="6">
    <source>
        <dbReference type="ARBA" id="ARBA00022839"/>
    </source>
</evidence>
<comment type="caution">
    <text evidence="10">The sequence shown here is derived from an EMBL/GenBank/DDBJ whole genome shotgun (WGS) entry which is preliminary data.</text>
</comment>
<evidence type="ECO:0000259" key="8">
    <source>
        <dbReference type="Pfam" id="PF00149"/>
    </source>
</evidence>
<dbReference type="PANTHER" id="PTHR30337:SF0">
    <property type="entry name" value="NUCLEASE SBCCD SUBUNIT D"/>
    <property type="match status" value="1"/>
</dbReference>
<reference evidence="10 11" key="1">
    <citation type="submission" date="2020-08" db="EMBL/GenBank/DDBJ databases">
        <title>Winkia gen. nov., sp. nov., isolated from faeces of the Anser albifrons in China.</title>
        <authorList>
            <person name="Liu Q."/>
        </authorList>
    </citation>
    <scope>NUCLEOTIDE SEQUENCE [LARGE SCALE GENOMIC DNA]</scope>
    <source>
        <strain evidence="10 11">C62</strain>
    </source>
</reference>
<evidence type="ECO:0000256" key="1">
    <source>
        <dbReference type="ARBA" id="ARBA00010555"/>
    </source>
</evidence>
<dbReference type="InterPro" id="IPR004593">
    <property type="entry name" value="SbcD"/>
</dbReference>
<comment type="function">
    <text evidence="7">SbcCD cleaves DNA hairpin structures. These structures can inhibit DNA replication and are intermediates in certain DNA recombination reactions. The complex acts as a 3'-&gt;5' double strand exonuclease that can open hairpins. It also has a 5' single-strand endonuclease activity.</text>
</comment>
<sequence>MKIIHTSDWHIGRTLHGASLEEAHQAFFEALVDYVRAEEVDAVLMSGDLFDRAVPSITSLRQARVALTRLTDLARVIITTGNHDSADRLGLTDRFLNDRLVVRALPDDIDRPIDLVAEGRVHARVYTLPYLDPETTRRVLVDATGDIADPDDPDAVHQLARSHEAVIAAAARRIGAHLDAHPLEDGARVIVMAHAFFTGGLPTESERCLEVGGVEQVSAGTLTRLGKADGPVRVDYVAAGHLHRPQDVRDAGAPVRYPGSPVAFSFSEAGYEKSVTLLDTDTPDLGIRHLPLTPWRALRRIATTMEQLRAGRHEDARDSWCEVTITDDARPHNLVHEVRSLLPHTLAVFHVPAHAPTPVTAADIRRHQRSPLTLAQEFARTVGNRELNAAERDVWRDVFEKVQADHANS</sequence>
<keyword evidence="7" id="KW-0255">Endonuclease</keyword>
<comment type="subunit">
    <text evidence="2 7">Heterodimer of SbcC and SbcD.</text>
</comment>
<dbReference type="InterPro" id="IPR026843">
    <property type="entry name" value="SbcD_C"/>
</dbReference>
<dbReference type="Pfam" id="PF00149">
    <property type="entry name" value="Metallophos"/>
    <property type="match status" value="1"/>
</dbReference>
<keyword evidence="7" id="KW-0233">DNA recombination</keyword>
<proteinExistence type="inferred from homology"/>
<dbReference type="NCBIfam" id="TIGR00619">
    <property type="entry name" value="sbcd"/>
    <property type="match status" value="1"/>
</dbReference>
<dbReference type="InterPro" id="IPR050535">
    <property type="entry name" value="DNA_Repair-Maintenance_Comp"/>
</dbReference>
<protein>
    <recommendedName>
        <fullName evidence="3 7">Nuclease SbcCD subunit D</fullName>
    </recommendedName>
</protein>
<dbReference type="InterPro" id="IPR029052">
    <property type="entry name" value="Metallo-depent_PP-like"/>
</dbReference>
<dbReference type="Proteomes" id="UP000627538">
    <property type="component" value="Unassembled WGS sequence"/>
</dbReference>
<keyword evidence="4 7" id="KW-0540">Nuclease</keyword>
<keyword evidence="11" id="KW-1185">Reference proteome</keyword>
<dbReference type="Pfam" id="PF12320">
    <property type="entry name" value="SbcD_C"/>
    <property type="match status" value="1"/>
</dbReference>
<evidence type="ECO:0000259" key="9">
    <source>
        <dbReference type="Pfam" id="PF12320"/>
    </source>
</evidence>
<keyword evidence="6 7" id="KW-0269">Exonuclease</keyword>
<dbReference type="Gene3D" id="3.60.21.10">
    <property type="match status" value="1"/>
</dbReference>
<evidence type="ECO:0000256" key="4">
    <source>
        <dbReference type="ARBA" id="ARBA00022722"/>
    </source>
</evidence>
<dbReference type="AlphaFoldDB" id="A0A8I0GC51"/>
<evidence type="ECO:0000313" key="10">
    <source>
        <dbReference type="EMBL" id="MBD3690058.1"/>
    </source>
</evidence>
<dbReference type="GO" id="GO:0004519">
    <property type="term" value="F:endonuclease activity"/>
    <property type="evidence" value="ECO:0007669"/>
    <property type="project" value="UniProtKB-KW"/>
</dbReference>
<organism evidence="10 11">
    <name type="scientific">Nanchangia anserum</name>
    <dbReference type="NCBI Taxonomy" id="2692125"/>
    <lineage>
        <taxon>Bacteria</taxon>
        <taxon>Bacillati</taxon>
        <taxon>Actinomycetota</taxon>
        <taxon>Actinomycetes</taxon>
        <taxon>Actinomycetales</taxon>
        <taxon>Actinomycetaceae</taxon>
        <taxon>Nanchangia</taxon>
    </lineage>
</organism>
<dbReference type="GO" id="GO:0006310">
    <property type="term" value="P:DNA recombination"/>
    <property type="evidence" value="ECO:0007669"/>
    <property type="project" value="UniProtKB-KW"/>
</dbReference>
<feature type="domain" description="Calcineurin-like phosphoesterase" evidence="8">
    <location>
        <begin position="1"/>
        <end position="245"/>
    </location>
</feature>
<evidence type="ECO:0000313" key="11">
    <source>
        <dbReference type="Proteomes" id="UP000627538"/>
    </source>
</evidence>